<dbReference type="EC" id="4.1.1.36" evidence="1"/>
<dbReference type="AlphaFoldDB" id="A0A4Y1Z607"/>
<protein>
    <submittedName>
        <fullName evidence="1">Phosphopantothenoylcysteine decarboxylase</fullName>
        <ecNumber evidence="1">4.1.1.36</ecNumber>
    </submittedName>
</protein>
<organism evidence="1 2">
    <name type="scientific">Sporolactobacillus inulinus</name>
    <dbReference type="NCBI Taxonomy" id="2078"/>
    <lineage>
        <taxon>Bacteria</taxon>
        <taxon>Bacillati</taxon>
        <taxon>Bacillota</taxon>
        <taxon>Bacilli</taxon>
        <taxon>Bacillales</taxon>
        <taxon>Sporolactobacillaceae</taxon>
        <taxon>Sporolactobacillus</taxon>
    </lineage>
</organism>
<dbReference type="EMBL" id="BEXB01000001">
    <property type="protein sequence ID" value="GAY74465.1"/>
    <property type="molecule type" value="Genomic_DNA"/>
</dbReference>
<evidence type="ECO:0000313" key="1">
    <source>
        <dbReference type="EMBL" id="GAY74465.1"/>
    </source>
</evidence>
<dbReference type="GO" id="GO:0004633">
    <property type="term" value="F:phosphopantothenoylcysteine decarboxylase activity"/>
    <property type="evidence" value="ECO:0007669"/>
    <property type="project" value="UniProtKB-EC"/>
</dbReference>
<sequence length="37" mass="3935">MTLEGKKILLGICGGIAAYKSADLASRLKKPAQMFPL</sequence>
<gene>
    <name evidence="1" type="ORF">NBRC111894_19</name>
</gene>
<reference evidence="1 2" key="1">
    <citation type="submission" date="2017-11" db="EMBL/GenBank/DDBJ databases">
        <title>Draft Genome Sequence of Sporolactobacillus inulinus NBRC 111894 Isolated from Koso, a Japanese Sugar-Vegetable Fermented Beverage.</title>
        <authorList>
            <person name="Chiou T.Y."/>
            <person name="Oshima K."/>
            <person name="Suda W."/>
            <person name="Hattori M."/>
            <person name="Takahashi T."/>
        </authorList>
    </citation>
    <scope>NUCLEOTIDE SEQUENCE [LARGE SCALE GENOMIC DNA]</scope>
    <source>
        <strain evidence="1 2">NBRC111894</strain>
    </source>
</reference>
<dbReference type="InterPro" id="IPR036551">
    <property type="entry name" value="Flavin_trans-like"/>
</dbReference>
<proteinExistence type="predicted"/>
<dbReference type="SUPFAM" id="SSF52507">
    <property type="entry name" value="Homo-oligomeric flavin-containing Cys decarboxylases, HFCD"/>
    <property type="match status" value="1"/>
</dbReference>
<dbReference type="Proteomes" id="UP000319716">
    <property type="component" value="Unassembled WGS sequence"/>
</dbReference>
<comment type="caution">
    <text evidence="1">The sequence shown here is derived from an EMBL/GenBank/DDBJ whole genome shotgun (WGS) entry which is preliminary data.</text>
</comment>
<dbReference type="Gene3D" id="3.40.50.1950">
    <property type="entry name" value="Flavin prenyltransferase-like"/>
    <property type="match status" value="1"/>
</dbReference>
<evidence type="ECO:0000313" key="2">
    <source>
        <dbReference type="Proteomes" id="UP000319716"/>
    </source>
</evidence>
<accession>A0A4Y1Z607</accession>
<keyword evidence="1" id="KW-0456">Lyase</keyword>
<name>A0A4Y1Z607_9BACL</name>